<name>A0ACC0UAG1_9AGAM</name>
<evidence type="ECO:0000313" key="2">
    <source>
        <dbReference type="Proteomes" id="UP001207468"/>
    </source>
</evidence>
<proteinExistence type="predicted"/>
<reference evidence="1" key="1">
    <citation type="submission" date="2021-03" db="EMBL/GenBank/DDBJ databases">
        <title>Evolutionary priming and transition to the ectomycorrhizal habit in an iconic lineage of mushroom-forming fungi: is preadaptation a requirement?</title>
        <authorList>
            <consortium name="DOE Joint Genome Institute"/>
            <person name="Looney B.P."/>
            <person name="Miyauchi S."/>
            <person name="Morin E."/>
            <person name="Drula E."/>
            <person name="Courty P.E."/>
            <person name="Chicoki N."/>
            <person name="Fauchery L."/>
            <person name="Kohler A."/>
            <person name="Kuo A."/>
            <person name="LaButti K."/>
            <person name="Pangilinan J."/>
            <person name="Lipzen A."/>
            <person name="Riley R."/>
            <person name="Andreopoulos W."/>
            <person name="He G."/>
            <person name="Johnson J."/>
            <person name="Barry K.W."/>
            <person name="Grigoriev I.V."/>
            <person name="Nagy L."/>
            <person name="Hibbett D."/>
            <person name="Henrissat B."/>
            <person name="Matheny P.B."/>
            <person name="Labbe J."/>
            <person name="Martin A.F."/>
        </authorList>
    </citation>
    <scope>NUCLEOTIDE SEQUENCE</scope>
    <source>
        <strain evidence="1">BPL698</strain>
    </source>
</reference>
<evidence type="ECO:0000313" key="1">
    <source>
        <dbReference type="EMBL" id="KAI9508064.1"/>
    </source>
</evidence>
<organism evidence="1 2">
    <name type="scientific">Russula earlei</name>
    <dbReference type="NCBI Taxonomy" id="71964"/>
    <lineage>
        <taxon>Eukaryota</taxon>
        <taxon>Fungi</taxon>
        <taxon>Dikarya</taxon>
        <taxon>Basidiomycota</taxon>
        <taxon>Agaricomycotina</taxon>
        <taxon>Agaricomycetes</taxon>
        <taxon>Russulales</taxon>
        <taxon>Russulaceae</taxon>
        <taxon>Russula</taxon>
    </lineage>
</organism>
<sequence length="510" mass="54227">MLLVRKASKSTVSHFARHAPAAAPQVARWPHSTRGLATPSGQYDAVVIGGGPGGYVAAIKAAQLGLKTACIEKRGALGGTCLNVGCIPSKAMLNNSHIYHQTLHDIKKRGIDVEGVKLNLPQMLKAKDDAVVGLTKGIELLFKQNKVDYIKGTASFVSPNTISVQLNEGGESTVEAKNVIIATGSEVTPFPGGAIEIDEEQIISSTGALSLQNVPGKMVVIGGGIIGLEMGSVWNRLGSEVTVVEFLSSIGGAGIDEEISKSFQKSLTKQGLKFKLSTKVLSAEKKDGKVIVTTEAAKDGKQETLEADVVLVAIGRRPYIEGLGLENVGVEVDSRGRIVIDDQFNTTVPNIKCIGDVTFGPMLAHKAEEEGIAVAEYIQSGHGHVNYDTIPSVVYTHPEVAWVGKTEQDLKKEGVRYRVGRFPFLANSRAKTNLDTEGQVKILVEEETDRLLGVHILGPNAGEMIAEGVLALEYGASSEDIARTTHAHPTLSEAFREAALQACAGKAIHF</sequence>
<comment type="caution">
    <text evidence="1">The sequence shown here is derived from an EMBL/GenBank/DDBJ whole genome shotgun (WGS) entry which is preliminary data.</text>
</comment>
<keyword evidence="2" id="KW-1185">Reference proteome</keyword>
<accession>A0ACC0UAG1</accession>
<gene>
    <name evidence="1" type="ORF">F5148DRAFT_1284478</name>
</gene>
<dbReference type="EMBL" id="JAGFNK010000102">
    <property type="protein sequence ID" value="KAI9508064.1"/>
    <property type="molecule type" value="Genomic_DNA"/>
</dbReference>
<protein>
    <submittedName>
        <fullName evidence="1">Dihydrolipoyl dehydrogenase</fullName>
    </submittedName>
</protein>
<dbReference type="Proteomes" id="UP001207468">
    <property type="component" value="Unassembled WGS sequence"/>
</dbReference>